<organism evidence="2 3">
    <name type="scientific">Dictyobacter alpinus</name>
    <dbReference type="NCBI Taxonomy" id="2014873"/>
    <lineage>
        <taxon>Bacteria</taxon>
        <taxon>Bacillati</taxon>
        <taxon>Chloroflexota</taxon>
        <taxon>Ktedonobacteria</taxon>
        <taxon>Ktedonobacterales</taxon>
        <taxon>Dictyobacteraceae</taxon>
        <taxon>Dictyobacter</taxon>
    </lineage>
</organism>
<dbReference type="InterPro" id="IPR013783">
    <property type="entry name" value="Ig-like_fold"/>
</dbReference>
<keyword evidence="3" id="KW-1185">Reference proteome</keyword>
<evidence type="ECO:0000313" key="2">
    <source>
        <dbReference type="EMBL" id="GCE27285.1"/>
    </source>
</evidence>
<evidence type="ECO:0000313" key="3">
    <source>
        <dbReference type="Proteomes" id="UP000287171"/>
    </source>
</evidence>
<sequence>MDVTGLLYSQIGYDLKDPMRALIRSTNPAYVPEGALFEIIDNTTGRVVLQKKVSYWGELWRSTWWELDFSELDCAGEYLICVKVGTDELCKSEPIKVARNLLWDETIQTVALEQLEERARLARNQRGWKDCGSEWRELNSHATCVIGLCDLMNTGFHWLSAPDVERLARQLMVGCDYIASCQDKAERIGLPKGAIIHEIPNHMLVIPGDVAQSVVALTRTSRLISEIDPERSDAYLQRATMAFEYLLHTQPAGPEGFSHLNHGAPANFQVPDEWMTRDLLMMIWGGVELWASGILQYKDAVIQMAQQVLQRQVPAERPEGDFYGHFYTFEHCDFTEKANIHHHVGHDTGGTFPSYLVGLIEMTKRWYDHPDVSRWREAIKNFAYGYFLPACSQNPFYLLPEGYFKDQGLLVFCGPWHGINTSIAFASTLATKLEAFTGDRAFRNIAVGNIQWIAGLHAGITQQSFDGCTFWRDEIEPGVALPYSQIYGIGTRYTGCWAEIKGSIPNGFSVNPQFKLAVEPTREADGPWLFTDEDWIPHSAGWVSALTMLRENKVYSDGLK</sequence>
<dbReference type="RefSeq" id="WP_126627652.1">
    <property type="nucleotide sequence ID" value="NZ_BIFT01000001.1"/>
</dbReference>
<reference evidence="3" key="1">
    <citation type="submission" date="2018-12" db="EMBL/GenBank/DDBJ databases">
        <title>Tengunoibacter tsumagoiensis gen. nov., sp. nov., Dictyobacter kobayashii sp. nov., D. alpinus sp. nov., and D. joshuensis sp. nov. and description of Dictyobacteraceae fam. nov. within the order Ktedonobacterales isolated from Tengu-no-mugimeshi.</title>
        <authorList>
            <person name="Wang C.M."/>
            <person name="Zheng Y."/>
            <person name="Sakai Y."/>
            <person name="Toyoda A."/>
            <person name="Minakuchi Y."/>
            <person name="Abe K."/>
            <person name="Yokota A."/>
            <person name="Yabe S."/>
        </authorList>
    </citation>
    <scope>NUCLEOTIDE SEQUENCE [LARGE SCALE GENOMIC DNA]</scope>
    <source>
        <strain evidence="3">Uno16</strain>
    </source>
</reference>
<name>A0A402B7F3_9CHLR</name>
<accession>A0A402B7F3</accession>
<dbReference type="SUPFAM" id="SSF48208">
    <property type="entry name" value="Six-hairpin glycosidases"/>
    <property type="match status" value="1"/>
</dbReference>
<comment type="similarity">
    <text evidence="1">Belongs to the glycosyl hydrolase 9 (cellulase E) family.</text>
</comment>
<dbReference type="InterPro" id="IPR014756">
    <property type="entry name" value="Ig_E-set"/>
</dbReference>
<gene>
    <name evidence="2" type="ORF">KDA_27690</name>
</gene>
<dbReference type="AlphaFoldDB" id="A0A402B7F3"/>
<dbReference type="Gene3D" id="2.60.40.10">
    <property type="entry name" value="Immunoglobulins"/>
    <property type="match status" value="1"/>
</dbReference>
<proteinExistence type="inferred from homology"/>
<dbReference type="InterPro" id="IPR012341">
    <property type="entry name" value="6hp_glycosidase-like_sf"/>
</dbReference>
<comment type="caution">
    <text evidence="2">The sequence shown here is derived from an EMBL/GenBank/DDBJ whole genome shotgun (WGS) entry which is preliminary data.</text>
</comment>
<dbReference type="GO" id="GO:0008810">
    <property type="term" value="F:cellulase activity"/>
    <property type="evidence" value="ECO:0007669"/>
    <property type="project" value="InterPro"/>
</dbReference>
<dbReference type="CDD" id="cd02850">
    <property type="entry name" value="E_set_Cellulase_N"/>
    <property type="match status" value="1"/>
</dbReference>
<dbReference type="GO" id="GO:0005975">
    <property type="term" value="P:carbohydrate metabolic process"/>
    <property type="evidence" value="ECO:0007669"/>
    <property type="project" value="InterPro"/>
</dbReference>
<dbReference type="Proteomes" id="UP000287171">
    <property type="component" value="Unassembled WGS sequence"/>
</dbReference>
<evidence type="ECO:0000256" key="1">
    <source>
        <dbReference type="ARBA" id="ARBA00007072"/>
    </source>
</evidence>
<dbReference type="EMBL" id="BIFT01000001">
    <property type="protein sequence ID" value="GCE27285.1"/>
    <property type="molecule type" value="Genomic_DNA"/>
</dbReference>
<dbReference type="InterPro" id="IPR004197">
    <property type="entry name" value="Cellulase_Ig-like"/>
</dbReference>
<dbReference type="SUPFAM" id="SSF81296">
    <property type="entry name" value="E set domains"/>
    <property type="match status" value="1"/>
</dbReference>
<dbReference type="OrthoDB" id="138313at2"/>
<protein>
    <submittedName>
        <fullName evidence="2">Uncharacterized protein</fullName>
    </submittedName>
</protein>
<dbReference type="InterPro" id="IPR008928">
    <property type="entry name" value="6-hairpin_glycosidase_sf"/>
</dbReference>
<dbReference type="Gene3D" id="1.50.10.10">
    <property type="match status" value="1"/>
</dbReference>